<keyword evidence="2" id="KW-0472">Membrane</keyword>
<reference evidence="4" key="1">
    <citation type="submission" date="2015-10" db="EMBL/GenBank/DDBJ databases">
        <authorList>
            <person name="Martinez-Garcia P.J."/>
            <person name="Crepeau M.W."/>
            <person name="Puiu D."/>
            <person name="Gonzalez-Ibeas D."/>
            <person name="Whalen J."/>
            <person name="Stevens K."/>
            <person name="Paul R."/>
            <person name="Butterfield T."/>
            <person name="Britton M."/>
            <person name="Reagan R."/>
            <person name="Chakraborty S."/>
            <person name="Walawage S.L."/>
            <person name="Vasquez-Gross H.A."/>
            <person name="Cardeno C."/>
            <person name="Famula R."/>
            <person name="Pratt K."/>
            <person name="Kuruganti S."/>
            <person name="Aradhya M.K."/>
            <person name="Leslie C.A."/>
            <person name="Dandekar A.M."/>
            <person name="Salzberg S.L."/>
            <person name="Wegrzyn J.L."/>
            <person name="Langley C.H."/>
            <person name="Neale D.B."/>
        </authorList>
    </citation>
    <scope>NUCLEOTIDE SEQUENCE</scope>
    <source>
        <tissue evidence="4">Leaves</tissue>
    </source>
</reference>
<feature type="transmembrane region" description="Helical" evidence="2">
    <location>
        <begin position="167"/>
        <end position="188"/>
    </location>
</feature>
<evidence type="ECO:0000313" key="5">
    <source>
        <dbReference type="Proteomes" id="UP000619265"/>
    </source>
</evidence>
<dbReference type="GO" id="GO:0004523">
    <property type="term" value="F:RNA-DNA hybrid ribonuclease activity"/>
    <property type="evidence" value="ECO:0007669"/>
    <property type="project" value="InterPro"/>
</dbReference>
<dbReference type="PROSITE" id="PS50802">
    <property type="entry name" value="OTU"/>
    <property type="match status" value="1"/>
</dbReference>
<dbReference type="Gramene" id="Jr04_04730_p1">
    <property type="protein sequence ID" value="cds.Jr04_04730_p1"/>
    <property type="gene ID" value="Jr04_04730"/>
</dbReference>
<dbReference type="SUPFAM" id="SSF54001">
    <property type="entry name" value="Cysteine proteinases"/>
    <property type="match status" value="1"/>
</dbReference>
<organism evidence="4 5">
    <name type="scientific">Juglans regia</name>
    <name type="common">English walnut</name>
    <dbReference type="NCBI Taxonomy" id="51240"/>
    <lineage>
        <taxon>Eukaryota</taxon>
        <taxon>Viridiplantae</taxon>
        <taxon>Streptophyta</taxon>
        <taxon>Embryophyta</taxon>
        <taxon>Tracheophyta</taxon>
        <taxon>Spermatophyta</taxon>
        <taxon>Magnoliopsida</taxon>
        <taxon>eudicotyledons</taxon>
        <taxon>Gunneridae</taxon>
        <taxon>Pentapetalae</taxon>
        <taxon>rosids</taxon>
        <taxon>fabids</taxon>
        <taxon>Fagales</taxon>
        <taxon>Juglandaceae</taxon>
        <taxon>Juglans</taxon>
    </lineage>
</organism>
<feature type="domain" description="OTU" evidence="3">
    <location>
        <begin position="88"/>
        <end position="200"/>
    </location>
</feature>
<gene>
    <name evidence="4" type="ORF">F2P56_008611</name>
</gene>
<dbReference type="InterPro" id="IPR002156">
    <property type="entry name" value="RNaseH_domain"/>
</dbReference>
<reference evidence="4" key="2">
    <citation type="submission" date="2020-03" db="EMBL/GenBank/DDBJ databases">
        <title>Walnut 2.0.</title>
        <authorList>
            <person name="Marrano A."/>
            <person name="Britton M."/>
            <person name="Zimin A.V."/>
            <person name="Zaini P.A."/>
            <person name="Workman R."/>
            <person name="Puiu D."/>
            <person name="Bianco L."/>
            <person name="Allen B.J."/>
            <person name="Troggio M."/>
            <person name="Leslie C.A."/>
            <person name="Timp W."/>
            <person name="Dendekar A."/>
            <person name="Salzberg S.L."/>
            <person name="Neale D.B."/>
        </authorList>
    </citation>
    <scope>NUCLEOTIDE SEQUENCE</scope>
    <source>
        <tissue evidence="4">Leaves</tissue>
    </source>
</reference>
<dbReference type="InterPro" id="IPR003323">
    <property type="entry name" value="OTU_dom"/>
</dbReference>
<accession>A0A834D0F6</accession>
<sequence>MAAIVSQPVVNEPSTIELLAVFRGLQMCLPLGIAKLIVEFDSLLIVQELKATHESLTHVPRINGEIPSIDEVTSDHQRLMDRLQMYDFVEHKVQGDGNCQFRALSDQLYSTPDNHQFVRQQVVNQLRSHPEIYGGYVPMEYGDYSEKMSESNEWGDHVTLQAAADSVWFLIIIFLLFELCQILIYLIVRRSHHYLVCSKFIYEGLAAMALT</sequence>
<evidence type="ECO:0000259" key="3">
    <source>
        <dbReference type="PROSITE" id="PS50802"/>
    </source>
</evidence>
<dbReference type="Pfam" id="PF02338">
    <property type="entry name" value="OTU"/>
    <property type="match status" value="1"/>
</dbReference>
<dbReference type="PANTHER" id="PTHR12419">
    <property type="entry name" value="OTU DOMAIN CONTAINING PROTEIN"/>
    <property type="match status" value="1"/>
</dbReference>
<comment type="similarity">
    <text evidence="1">Belongs to the peptidase C85 family.</text>
</comment>
<proteinExistence type="inferred from homology"/>
<evidence type="ECO:0000313" key="4">
    <source>
        <dbReference type="EMBL" id="KAF5471845.1"/>
    </source>
</evidence>
<dbReference type="PANTHER" id="PTHR12419:SF103">
    <property type="entry name" value="OVARIAN TUMOR DOMAIN-CONTAINING DEUBIQUITINATING ENZYME 10-RELATED"/>
    <property type="match status" value="1"/>
</dbReference>
<keyword evidence="2" id="KW-0812">Transmembrane</keyword>
<dbReference type="Proteomes" id="UP000619265">
    <property type="component" value="Unassembled WGS sequence"/>
</dbReference>
<dbReference type="Gene3D" id="3.90.70.80">
    <property type="match status" value="1"/>
</dbReference>
<dbReference type="Pfam" id="PF13456">
    <property type="entry name" value="RVT_3"/>
    <property type="match status" value="1"/>
</dbReference>
<dbReference type="InterPro" id="IPR038765">
    <property type="entry name" value="Papain-like_cys_pep_sf"/>
</dbReference>
<evidence type="ECO:0000256" key="2">
    <source>
        <dbReference type="SAM" id="Phobius"/>
    </source>
</evidence>
<evidence type="ECO:0000256" key="1">
    <source>
        <dbReference type="ARBA" id="ARBA00010407"/>
    </source>
</evidence>
<dbReference type="AlphaFoldDB" id="A0A834D0F6"/>
<dbReference type="GO" id="GO:0003676">
    <property type="term" value="F:nucleic acid binding"/>
    <property type="evidence" value="ECO:0007669"/>
    <property type="project" value="InterPro"/>
</dbReference>
<keyword evidence="2" id="KW-1133">Transmembrane helix</keyword>
<comment type="caution">
    <text evidence="4">The sequence shown here is derived from an EMBL/GenBank/DDBJ whole genome shotgun (WGS) entry which is preliminary data.</text>
</comment>
<protein>
    <recommendedName>
        <fullName evidence="3">OTU domain-containing protein</fullName>
    </recommendedName>
</protein>
<dbReference type="EMBL" id="LIHL02000004">
    <property type="protein sequence ID" value="KAF5471845.1"/>
    <property type="molecule type" value="Genomic_DNA"/>
</dbReference>
<dbReference type="InterPro" id="IPR050704">
    <property type="entry name" value="Peptidase_C85-like"/>
</dbReference>
<name>A0A834D0F6_JUGRE</name>